<gene>
    <name evidence="3" type="ORF">B0T17DRAFT_492852</name>
</gene>
<dbReference type="InterPro" id="IPR009091">
    <property type="entry name" value="RCC1/BLIP-II"/>
</dbReference>
<comment type="caution">
    <text evidence="3">The sequence shown here is derived from an EMBL/GenBank/DDBJ whole genome shotgun (WGS) entry which is preliminary data.</text>
</comment>
<dbReference type="EMBL" id="JAULSR010000003">
    <property type="protein sequence ID" value="KAK0625246.1"/>
    <property type="molecule type" value="Genomic_DNA"/>
</dbReference>
<protein>
    <submittedName>
        <fullName evidence="3">Regulator of chromosome condensation 1/beta-lactamase-inhibitor protein II</fullName>
    </submittedName>
</protein>
<dbReference type="GO" id="GO:0034551">
    <property type="term" value="P:mitochondrial respiratory chain complex III assembly"/>
    <property type="evidence" value="ECO:0007669"/>
    <property type="project" value="TreeGrafter"/>
</dbReference>
<feature type="repeat" description="RCC1" evidence="1">
    <location>
        <begin position="234"/>
        <end position="297"/>
    </location>
</feature>
<dbReference type="PANTHER" id="PTHR47563:SF1">
    <property type="entry name" value="PROTEIN FMP25, MITOCHONDRIAL"/>
    <property type="match status" value="1"/>
</dbReference>
<proteinExistence type="predicted"/>
<sequence length="555" mass="59259">MGVLAVTGLGCLATGTAVLLLPFFAETEPLRPEKVDIIFEKPRSKPPTSKEENREMVSPQHVQVKKSWENPGVYAWGSNTGKVVAPESKEAFVKTPRRLSYFDGQILRDLKLDRDFGAAVTENGDLVQWGTAFSKGSANPIITLKGKDLVKIAISRDRIIALSSGGSVYSIPVASADQTAKETASTSSSWIPFWSSAPPTVSYRILKPKSLGWGEKVVDVSSGLEHCLMLTSKGRVFSAASSSEDFPARGQLGIPGLTWQTRPEGPYDQPYEIGALHRFKVKAIATGDFHSLALDSDGRVFSFGDNSSGQLGFQSELGSPYVDVPAPLPVTALYNGTKLLPKVTSIAAGGLNSYFTVDAKRVQGKGNNAKELVPVKDLGKTISETWACGEGIYGSLGTGKWTHISTAPTKIKALSNLYEYDEATNTIVPIRPAHLSVGATHVCAVLDNATHLSASGQTSANDTNYGADTLWWGGNESYQLGTGKRSNANTPLYIGPLDGGQQAGSSVVGRLEGTDRFQVTPRKTVRLGEGGSGRKVSIEQRVECGRLVTAVYTGT</sequence>
<name>A0AA39X101_9PEZI</name>
<evidence type="ECO:0000313" key="4">
    <source>
        <dbReference type="Proteomes" id="UP001174934"/>
    </source>
</evidence>
<reference evidence="3" key="1">
    <citation type="submission" date="2023-06" db="EMBL/GenBank/DDBJ databases">
        <title>Genome-scale phylogeny and comparative genomics of the fungal order Sordariales.</title>
        <authorList>
            <consortium name="Lawrence Berkeley National Laboratory"/>
            <person name="Hensen N."/>
            <person name="Bonometti L."/>
            <person name="Westerberg I."/>
            <person name="Brannstrom I.O."/>
            <person name="Guillou S."/>
            <person name="Cros-Aarteil S."/>
            <person name="Calhoun S."/>
            <person name="Haridas S."/>
            <person name="Kuo A."/>
            <person name="Mondo S."/>
            <person name="Pangilinan J."/>
            <person name="Riley R."/>
            <person name="LaButti K."/>
            <person name="Andreopoulos B."/>
            <person name="Lipzen A."/>
            <person name="Chen C."/>
            <person name="Yanf M."/>
            <person name="Daum C."/>
            <person name="Ng V."/>
            <person name="Clum A."/>
            <person name="Steindorff A."/>
            <person name="Ohm R."/>
            <person name="Martin F."/>
            <person name="Silar P."/>
            <person name="Natvig D."/>
            <person name="Lalanne C."/>
            <person name="Gautier V."/>
            <person name="Ament-velasquez S.L."/>
            <person name="Kruys A."/>
            <person name="Hutchinson M.I."/>
            <person name="Powell A.J."/>
            <person name="Barry K."/>
            <person name="Miller A.N."/>
            <person name="Grigoriev I.V."/>
            <person name="Debuchy R."/>
            <person name="Gladieux P."/>
            <person name="Thoren M.H."/>
            <person name="Johannesson H."/>
        </authorList>
    </citation>
    <scope>NUCLEOTIDE SEQUENCE</scope>
    <source>
        <strain evidence="3">SMH3391-2</strain>
    </source>
</reference>
<dbReference type="PROSITE" id="PS50012">
    <property type="entry name" value="RCC1_3"/>
    <property type="match status" value="2"/>
</dbReference>
<dbReference type="Proteomes" id="UP001174934">
    <property type="component" value="Unassembled WGS sequence"/>
</dbReference>
<keyword evidence="4" id="KW-1185">Reference proteome</keyword>
<organism evidence="3 4">
    <name type="scientific">Bombardia bombarda</name>
    <dbReference type="NCBI Taxonomy" id="252184"/>
    <lineage>
        <taxon>Eukaryota</taxon>
        <taxon>Fungi</taxon>
        <taxon>Dikarya</taxon>
        <taxon>Ascomycota</taxon>
        <taxon>Pezizomycotina</taxon>
        <taxon>Sordariomycetes</taxon>
        <taxon>Sordariomycetidae</taxon>
        <taxon>Sordariales</taxon>
        <taxon>Lasiosphaeriaceae</taxon>
        <taxon>Bombardia</taxon>
    </lineage>
</organism>
<dbReference type="FunFam" id="2.130.10.30:FF:000027">
    <property type="entry name" value="Protein FMP25, mitochondrial"/>
    <property type="match status" value="1"/>
</dbReference>
<dbReference type="InterPro" id="IPR000408">
    <property type="entry name" value="Reg_chr_condens"/>
</dbReference>
<dbReference type="InterPro" id="IPR053245">
    <property type="entry name" value="MitoProcess-Associated"/>
</dbReference>
<dbReference type="SUPFAM" id="SSF50985">
    <property type="entry name" value="RCC1/BLIP-II"/>
    <property type="match status" value="1"/>
</dbReference>
<feature type="compositionally biased region" description="Basic and acidic residues" evidence="2">
    <location>
        <begin position="40"/>
        <end position="55"/>
    </location>
</feature>
<evidence type="ECO:0000313" key="3">
    <source>
        <dbReference type="EMBL" id="KAK0625246.1"/>
    </source>
</evidence>
<dbReference type="Pfam" id="PF13540">
    <property type="entry name" value="RCC1_2"/>
    <property type="match status" value="1"/>
</dbReference>
<dbReference type="AlphaFoldDB" id="A0AA39X101"/>
<dbReference type="GO" id="GO:0005743">
    <property type="term" value="C:mitochondrial inner membrane"/>
    <property type="evidence" value="ECO:0007669"/>
    <property type="project" value="TreeGrafter"/>
</dbReference>
<dbReference type="PROSITE" id="PS00626">
    <property type="entry name" value="RCC1_2"/>
    <property type="match status" value="1"/>
</dbReference>
<evidence type="ECO:0000256" key="2">
    <source>
        <dbReference type="SAM" id="MobiDB-lite"/>
    </source>
</evidence>
<evidence type="ECO:0000256" key="1">
    <source>
        <dbReference type="PROSITE-ProRule" id="PRU00235"/>
    </source>
</evidence>
<dbReference type="PANTHER" id="PTHR47563">
    <property type="entry name" value="PROTEIN FMP25, MITOCHONDRIAL"/>
    <property type="match status" value="1"/>
</dbReference>
<feature type="region of interest" description="Disordered" evidence="2">
    <location>
        <begin position="40"/>
        <end position="61"/>
    </location>
</feature>
<dbReference type="Gene3D" id="2.130.10.30">
    <property type="entry name" value="Regulator of chromosome condensation 1/beta-lactamase-inhibitor protein II"/>
    <property type="match status" value="2"/>
</dbReference>
<accession>A0AA39X101</accession>
<feature type="repeat" description="RCC1" evidence="1">
    <location>
        <begin position="298"/>
        <end position="359"/>
    </location>
</feature>